<proteinExistence type="predicted"/>
<organism evidence="1 2">
    <name type="scientific">Variovorax paradoxus (strain EPS)</name>
    <dbReference type="NCBI Taxonomy" id="595537"/>
    <lineage>
        <taxon>Bacteria</taxon>
        <taxon>Pseudomonadati</taxon>
        <taxon>Pseudomonadota</taxon>
        <taxon>Betaproteobacteria</taxon>
        <taxon>Burkholderiales</taxon>
        <taxon>Comamonadaceae</taxon>
        <taxon>Variovorax</taxon>
    </lineage>
</organism>
<dbReference type="HOGENOM" id="CLU_2496970_0_0_4"/>
<reference evidence="1 2" key="2">
    <citation type="journal article" date="2013" name="Genome Announc.">
        <title>Genome of the Root-Associated Plant Growth-Promoting Bacterium Variovorax paradoxus Strain EPS.</title>
        <authorList>
            <person name="Han J.I."/>
            <person name="Spain J.C."/>
            <person name="Leadbetter J.R."/>
            <person name="Ovchinnikova G."/>
            <person name="Goodwin L.A."/>
            <person name="Han C.S."/>
            <person name="Woyke T."/>
            <person name="Davenport K.W."/>
            <person name="Orwin P.M."/>
        </authorList>
    </citation>
    <scope>NUCLEOTIDE SEQUENCE [LARGE SCALE GENOMIC DNA]</scope>
    <source>
        <strain evidence="1 2">EPS</strain>
    </source>
</reference>
<dbReference type="KEGG" id="vpe:Varpa_1988"/>
<dbReference type="EMBL" id="CP002417">
    <property type="protein sequence ID" value="ADU36196.1"/>
    <property type="molecule type" value="Genomic_DNA"/>
</dbReference>
<evidence type="ECO:0000313" key="2">
    <source>
        <dbReference type="Proteomes" id="UP000008917"/>
    </source>
</evidence>
<evidence type="ECO:0000313" key="1">
    <source>
        <dbReference type="EMBL" id="ADU36196.1"/>
    </source>
</evidence>
<dbReference type="Proteomes" id="UP000008917">
    <property type="component" value="Chromosome"/>
</dbReference>
<name>E6V9Q8_VARPE</name>
<protein>
    <submittedName>
        <fullName evidence="1">Uncharacterized protein</fullName>
    </submittedName>
</protein>
<dbReference type="AlphaFoldDB" id="E6V9Q8"/>
<reference evidence="2" key="1">
    <citation type="submission" date="2010-12" db="EMBL/GenBank/DDBJ databases">
        <title>Complete sequence of Variovorax paradoxus EPS.</title>
        <authorList>
            <consortium name="US DOE Joint Genome Institute"/>
            <person name="Lucas S."/>
            <person name="Copeland A."/>
            <person name="Lapidus A."/>
            <person name="Cheng J.-F."/>
            <person name="Goodwin L."/>
            <person name="Pitluck S."/>
            <person name="Teshima H."/>
            <person name="Detter J.C."/>
            <person name="Han C."/>
            <person name="Tapia R."/>
            <person name="Land M."/>
            <person name="Hauser L."/>
            <person name="Kyrpides N."/>
            <person name="Ivanova N."/>
            <person name="Ovchinnikova G."/>
            <person name="Orwin P."/>
            <person name="Han J.-I.G."/>
            <person name="Woyke T."/>
        </authorList>
    </citation>
    <scope>NUCLEOTIDE SEQUENCE [LARGE SCALE GENOMIC DNA]</scope>
    <source>
        <strain evidence="2">EPS</strain>
    </source>
</reference>
<sequence>MDVESLKKLTDTMELIAARSAATELMVRALLHTHPNREAAQIYAERMLGQSLAQPGLVLNPSGAAHAKAAFAFLMQPPPPAMDPEA</sequence>
<accession>E6V9Q8</accession>
<dbReference type="RefSeq" id="WP_013540434.1">
    <property type="nucleotide sequence ID" value="NC_014931.1"/>
</dbReference>
<dbReference type="STRING" id="595537.Varpa_1988"/>
<gene>
    <name evidence="1" type="ordered locus">Varpa_1988</name>
</gene>